<dbReference type="CDD" id="cd01164">
    <property type="entry name" value="FruK_PfkB_like"/>
    <property type="match status" value="1"/>
</dbReference>
<dbReference type="PROSITE" id="PS00584">
    <property type="entry name" value="PFKB_KINASES_2"/>
    <property type="match status" value="1"/>
</dbReference>
<evidence type="ECO:0000256" key="8">
    <source>
        <dbReference type="RuleBase" id="RU369061"/>
    </source>
</evidence>
<dbReference type="SUPFAM" id="SSF53613">
    <property type="entry name" value="Ribokinase-like"/>
    <property type="match status" value="1"/>
</dbReference>
<dbReference type="Proteomes" id="UP001410394">
    <property type="component" value="Unassembled WGS sequence"/>
</dbReference>
<evidence type="ECO:0000256" key="2">
    <source>
        <dbReference type="ARBA" id="ARBA00022679"/>
    </source>
</evidence>
<evidence type="ECO:0000313" key="11">
    <source>
        <dbReference type="Proteomes" id="UP001410394"/>
    </source>
</evidence>
<comment type="catalytic activity">
    <reaction evidence="6 8">
        <text>beta-D-fructose 1-phosphate + ATP = beta-D-fructose 1,6-bisphosphate + ADP + H(+)</text>
        <dbReference type="Rhea" id="RHEA:14213"/>
        <dbReference type="ChEBI" id="CHEBI:15378"/>
        <dbReference type="ChEBI" id="CHEBI:30616"/>
        <dbReference type="ChEBI" id="CHEBI:32966"/>
        <dbReference type="ChEBI" id="CHEBI:138881"/>
        <dbReference type="ChEBI" id="CHEBI:456216"/>
        <dbReference type="EC" id="2.7.1.56"/>
    </reaction>
</comment>
<keyword evidence="4 8" id="KW-0418">Kinase</keyword>
<dbReference type="NCBIfam" id="TIGR03168">
    <property type="entry name" value="1-PFK"/>
    <property type="match status" value="1"/>
</dbReference>
<keyword evidence="11" id="KW-1185">Reference proteome</keyword>
<evidence type="ECO:0000259" key="9">
    <source>
        <dbReference type="Pfam" id="PF00294"/>
    </source>
</evidence>
<accession>A0ABU9Z0R6</accession>
<dbReference type="NCBIfam" id="TIGR03828">
    <property type="entry name" value="pfkB"/>
    <property type="match status" value="1"/>
</dbReference>
<dbReference type="PIRSF" id="PIRSF000535">
    <property type="entry name" value="1PFK/6PFK/LacC"/>
    <property type="match status" value="1"/>
</dbReference>
<evidence type="ECO:0000256" key="5">
    <source>
        <dbReference type="ARBA" id="ARBA00022840"/>
    </source>
</evidence>
<name>A0ABU9Z0R6_9RHOO</name>
<dbReference type="InterPro" id="IPR002173">
    <property type="entry name" value="Carboh/pur_kinase_PfkB_CS"/>
</dbReference>
<dbReference type="PROSITE" id="PS00583">
    <property type="entry name" value="PFKB_KINASES_1"/>
    <property type="match status" value="1"/>
</dbReference>
<keyword evidence="5 8" id="KW-0067">ATP-binding</keyword>
<dbReference type="InterPro" id="IPR017583">
    <property type="entry name" value="Tagatose/fructose_Pkinase"/>
</dbReference>
<keyword evidence="2 7" id="KW-0808">Transferase</keyword>
<dbReference type="EMBL" id="JBDIVE010000006">
    <property type="protein sequence ID" value="MEN3069383.1"/>
    <property type="molecule type" value="Genomic_DNA"/>
</dbReference>
<comment type="caution">
    <text evidence="10">The sequence shown here is derived from an EMBL/GenBank/DDBJ whole genome shotgun (WGS) entry which is preliminary data.</text>
</comment>
<evidence type="ECO:0000256" key="1">
    <source>
        <dbReference type="ARBA" id="ARBA00010688"/>
    </source>
</evidence>
<comment type="similarity">
    <text evidence="1 7 8">Belongs to the carbohydrate kinase PfkB family.</text>
</comment>
<sequence>MNPTPQTAHAASRVLCVALNPAIDQTVEITHLRVGSVNRATRAQQDAGGKGVNVASCLADYGVPTAVVALLGAENPALFESLFASKGVVNRSIYLDGATRINIKLVEPAGQETTDINLPGPYLDSVQITGRIAQILDLIGELSGSLQWLVLSGSLPPGWPVDTYAILIHHARSLGVRTLLDTSGAPFGEALKAGPDIVKPNRDELAAHLGRPLHDSVDTLSAAHDLLAAHAGLGKVVVSMGSEGAILISRDAAVLAQPLKVAASSSVGAGDAMVAGLIAAELQALPLAETAQLATAFAAGKLSRLGPHLPVPSEVQALARQVVISALG</sequence>
<feature type="domain" description="Carbohydrate kinase PfkB" evidence="9">
    <location>
        <begin position="20"/>
        <end position="312"/>
    </location>
</feature>
<dbReference type="PANTHER" id="PTHR46566:SF5">
    <property type="entry name" value="1-PHOSPHOFRUCTOKINASE"/>
    <property type="match status" value="1"/>
</dbReference>
<keyword evidence="3 8" id="KW-0547">Nucleotide-binding</keyword>
<dbReference type="InterPro" id="IPR029056">
    <property type="entry name" value="Ribokinase-like"/>
</dbReference>
<reference evidence="10 11" key="1">
    <citation type="journal article" date="2018" name="Int. J. Syst. Evol. Microbiol.">
        <title>Uliginosibacterium sediminicola sp. nov., isolated from freshwater sediment.</title>
        <authorList>
            <person name="Hwang W.M."/>
            <person name="Kim S.M."/>
            <person name="Kang K."/>
            <person name="Ahn T.Y."/>
        </authorList>
    </citation>
    <scope>NUCLEOTIDE SEQUENCE [LARGE SCALE GENOMIC DNA]</scope>
    <source>
        <strain evidence="10 11">M1-21</strain>
    </source>
</reference>
<dbReference type="Pfam" id="PF00294">
    <property type="entry name" value="PfkB"/>
    <property type="match status" value="1"/>
</dbReference>
<dbReference type="InterPro" id="IPR022463">
    <property type="entry name" value="1-PFruKinase"/>
</dbReference>
<evidence type="ECO:0000256" key="3">
    <source>
        <dbReference type="ARBA" id="ARBA00022741"/>
    </source>
</evidence>
<proteinExistence type="inferred from homology"/>
<dbReference type="PANTHER" id="PTHR46566">
    <property type="entry name" value="1-PHOSPHOFRUCTOKINASE-RELATED"/>
    <property type="match status" value="1"/>
</dbReference>
<dbReference type="Gene3D" id="3.40.1190.20">
    <property type="match status" value="1"/>
</dbReference>
<gene>
    <name evidence="10" type="primary">pfkB</name>
    <name evidence="10" type="ORF">ABDB84_12900</name>
</gene>
<evidence type="ECO:0000256" key="7">
    <source>
        <dbReference type="PIRNR" id="PIRNR000535"/>
    </source>
</evidence>
<comment type="function">
    <text evidence="8">Catalyzes the ATP-dependent phosphorylation of fructose-l-phosphate to fructose-l,6-bisphosphate.</text>
</comment>
<protein>
    <recommendedName>
        <fullName evidence="7">Phosphofructokinase</fullName>
    </recommendedName>
</protein>
<evidence type="ECO:0000256" key="4">
    <source>
        <dbReference type="ARBA" id="ARBA00022777"/>
    </source>
</evidence>
<evidence type="ECO:0000256" key="6">
    <source>
        <dbReference type="ARBA" id="ARBA00047745"/>
    </source>
</evidence>
<organism evidence="10 11">
    <name type="scientific">Uliginosibacterium sediminicola</name>
    <dbReference type="NCBI Taxonomy" id="2024550"/>
    <lineage>
        <taxon>Bacteria</taxon>
        <taxon>Pseudomonadati</taxon>
        <taxon>Pseudomonadota</taxon>
        <taxon>Betaproteobacteria</taxon>
        <taxon>Rhodocyclales</taxon>
        <taxon>Zoogloeaceae</taxon>
        <taxon>Uliginosibacterium</taxon>
    </lineage>
</organism>
<dbReference type="GO" id="GO:0008662">
    <property type="term" value="F:1-phosphofructokinase activity"/>
    <property type="evidence" value="ECO:0007669"/>
    <property type="project" value="UniProtKB-EC"/>
</dbReference>
<dbReference type="InterPro" id="IPR011611">
    <property type="entry name" value="PfkB_dom"/>
</dbReference>
<evidence type="ECO:0000313" key="10">
    <source>
        <dbReference type="EMBL" id="MEN3069383.1"/>
    </source>
</evidence>
<dbReference type="RefSeq" id="WP_345920151.1">
    <property type="nucleotide sequence ID" value="NZ_JBDIVE010000006.1"/>
</dbReference>